<dbReference type="KEGG" id="ehx:EMIHUDRAFT_230204"/>
<dbReference type="GeneID" id="17278115"/>
<dbReference type="PaxDb" id="2903-EOD32843"/>
<reference evidence="2" key="1">
    <citation type="journal article" date="2013" name="Nature">
        <title>Pan genome of the phytoplankton Emiliania underpins its global distribution.</title>
        <authorList>
            <person name="Read B.A."/>
            <person name="Kegel J."/>
            <person name="Klute M.J."/>
            <person name="Kuo A."/>
            <person name="Lefebvre S.C."/>
            <person name="Maumus F."/>
            <person name="Mayer C."/>
            <person name="Miller J."/>
            <person name="Monier A."/>
            <person name="Salamov A."/>
            <person name="Young J."/>
            <person name="Aguilar M."/>
            <person name="Claverie J.M."/>
            <person name="Frickenhaus S."/>
            <person name="Gonzalez K."/>
            <person name="Herman E.K."/>
            <person name="Lin Y.C."/>
            <person name="Napier J."/>
            <person name="Ogata H."/>
            <person name="Sarno A.F."/>
            <person name="Shmutz J."/>
            <person name="Schroeder D."/>
            <person name="de Vargas C."/>
            <person name="Verret F."/>
            <person name="von Dassow P."/>
            <person name="Valentin K."/>
            <person name="Van de Peer Y."/>
            <person name="Wheeler G."/>
            <person name="Dacks J.B."/>
            <person name="Delwiche C.F."/>
            <person name="Dyhrman S.T."/>
            <person name="Glockner G."/>
            <person name="John U."/>
            <person name="Richards T."/>
            <person name="Worden A.Z."/>
            <person name="Zhang X."/>
            <person name="Grigoriev I.V."/>
            <person name="Allen A.E."/>
            <person name="Bidle K."/>
            <person name="Borodovsky M."/>
            <person name="Bowler C."/>
            <person name="Brownlee C."/>
            <person name="Cock J.M."/>
            <person name="Elias M."/>
            <person name="Gladyshev V.N."/>
            <person name="Groth M."/>
            <person name="Guda C."/>
            <person name="Hadaegh A."/>
            <person name="Iglesias-Rodriguez M.D."/>
            <person name="Jenkins J."/>
            <person name="Jones B.M."/>
            <person name="Lawson T."/>
            <person name="Leese F."/>
            <person name="Lindquist E."/>
            <person name="Lobanov A."/>
            <person name="Lomsadze A."/>
            <person name="Malik S.B."/>
            <person name="Marsh M.E."/>
            <person name="Mackinder L."/>
            <person name="Mock T."/>
            <person name="Mueller-Roeber B."/>
            <person name="Pagarete A."/>
            <person name="Parker M."/>
            <person name="Probert I."/>
            <person name="Quesneville H."/>
            <person name="Raines C."/>
            <person name="Rensing S.A."/>
            <person name="Riano-Pachon D.M."/>
            <person name="Richier S."/>
            <person name="Rokitta S."/>
            <person name="Shiraiwa Y."/>
            <person name="Soanes D.M."/>
            <person name="van der Giezen M."/>
            <person name="Wahlund T.M."/>
            <person name="Williams B."/>
            <person name="Wilson W."/>
            <person name="Wolfe G."/>
            <person name="Wurch L.L."/>
        </authorList>
    </citation>
    <scope>NUCLEOTIDE SEQUENCE</scope>
</reference>
<sequence>MTQPQPFPRLVSARDWMREFFLGVSEPHLLADRARHVVCDGGGELCFRHADGETLWRAGRFECPTVAELRRRLAEQQHVAVDALPITVADGVDIGRLQASLTTEDRALVQVASNFNALEVPSRGVPPDYGGLVTGYATDSTQGPAASFGVPAASLLRAHFPFFDGAAPASSWGQTAERQDAAAAVAALSGRIRVGWHVDAEVVFDRGPSRGTLALLPEGERPLVDQVLSAAVNLNDPLNAPRSDARETTRRLVAAALSAAYEGAYLAAALRGNRLLLLTLVGGGVFGNDEAAILDILPHYRRGARAVGAVLVA</sequence>
<organism evidence="1 2">
    <name type="scientific">Emiliania huxleyi (strain CCMP1516)</name>
    <dbReference type="NCBI Taxonomy" id="280463"/>
    <lineage>
        <taxon>Eukaryota</taxon>
        <taxon>Haptista</taxon>
        <taxon>Haptophyta</taxon>
        <taxon>Prymnesiophyceae</taxon>
        <taxon>Isochrysidales</taxon>
        <taxon>Noelaerhabdaceae</taxon>
        <taxon>Emiliania</taxon>
    </lineage>
</organism>
<dbReference type="EnsemblProtists" id="EOD32843">
    <property type="protein sequence ID" value="EOD32843"/>
    <property type="gene ID" value="EMIHUDRAFT_230204"/>
</dbReference>
<evidence type="ECO:0000313" key="1">
    <source>
        <dbReference type="EnsemblProtists" id="EOD32843"/>
    </source>
</evidence>
<accession>A0A0D3KAQ8</accession>
<dbReference type="PANTHER" id="PTHR35609">
    <property type="entry name" value="MACRO DOMAIN-CONTAINING PROTEIN"/>
    <property type="match status" value="1"/>
</dbReference>
<dbReference type="RefSeq" id="XP_005785272.1">
    <property type="nucleotide sequence ID" value="XM_005785215.1"/>
</dbReference>
<proteinExistence type="predicted"/>
<dbReference type="HOGENOM" id="CLU_033483_0_0_1"/>
<reference evidence="1" key="2">
    <citation type="submission" date="2024-10" db="UniProtKB">
        <authorList>
            <consortium name="EnsemblProtists"/>
        </authorList>
    </citation>
    <scope>IDENTIFICATION</scope>
</reference>
<dbReference type="Proteomes" id="UP000013827">
    <property type="component" value="Unassembled WGS sequence"/>
</dbReference>
<dbReference type="AlphaFoldDB" id="A0A0D3KAQ8"/>
<dbReference type="PANTHER" id="PTHR35609:SF1">
    <property type="entry name" value="MACRO DOMAIN-CONTAINING PROTEIN"/>
    <property type="match status" value="1"/>
</dbReference>
<evidence type="ECO:0000313" key="2">
    <source>
        <dbReference type="Proteomes" id="UP000013827"/>
    </source>
</evidence>
<name>A0A0D3KAQ8_EMIH1</name>
<protein>
    <submittedName>
        <fullName evidence="1">Uncharacterized protein</fullName>
    </submittedName>
</protein>
<keyword evidence="2" id="KW-1185">Reference proteome</keyword>